<dbReference type="SUPFAM" id="SSF53335">
    <property type="entry name" value="S-adenosyl-L-methionine-dependent methyltransferases"/>
    <property type="match status" value="1"/>
</dbReference>
<keyword evidence="3" id="KW-0949">S-adenosyl-L-methionine</keyword>
<dbReference type="GO" id="GO:0032259">
    <property type="term" value="P:methylation"/>
    <property type="evidence" value="ECO:0007669"/>
    <property type="project" value="UniProtKB-KW"/>
</dbReference>
<dbReference type="EMBL" id="CM001440">
    <property type="protein sequence ID" value="EHR61405.1"/>
    <property type="molecule type" value="Genomic_DNA"/>
</dbReference>
<dbReference type="GO" id="GO:0008168">
    <property type="term" value="F:methyltransferase activity"/>
    <property type="evidence" value="ECO:0007669"/>
    <property type="project" value="UniProtKB-KW"/>
</dbReference>
<dbReference type="PANTHER" id="PTHR43464:SF19">
    <property type="entry name" value="UBIQUINONE BIOSYNTHESIS O-METHYLTRANSFERASE, MITOCHONDRIAL"/>
    <property type="match status" value="1"/>
</dbReference>
<gene>
    <name evidence="5" type="ORF">SaccyDRAFT_2543</name>
</gene>
<name>H5XED7_9PSEU</name>
<dbReference type="STRING" id="882082.SaccyDRAFT_2543"/>
<organism evidence="5 6">
    <name type="scientific">Saccharomonospora cyanea NA-134</name>
    <dbReference type="NCBI Taxonomy" id="882082"/>
    <lineage>
        <taxon>Bacteria</taxon>
        <taxon>Bacillati</taxon>
        <taxon>Actinomycetota</taxon>
        <taxon>Actinomycetes</taxon>
        <taxon>Pseudonocardiales</taxon>
        <taxon>Pseudonocardiaceae</taxon>
        <taxon>Saccharomonospora</taxon>
    </lineage>
</organism>
<dbReference type="InterPro" id="IPR041698">
    <property type="entry name" value="Methyltransf_25"/>
</dbReference>
<feature type="domain" description="Methyltransferase" evidence="4">
    <location>
        <begin position="71"/>
        <end position="161"/>
    </location>
</feature>
<dbReference type="RefSeq" id="WP_005456554.1">
    <property type="nucleotide sequence ID" value="NZ_CM001440.1"/>
</dbReference>
<keyword evidence="6" id="KW-1185">Reference proteome</keyword>
<dbReference type="Pfam" id="PF13649">
    <property type="entry name" value="Methyltransf_25"/>
    <property type="match status" value="1"/>
</dbReference>
<evidence type="ECO:0000256" key="2">
    <source>
        <dbReference type="ARBA" id="ARBA00022679"/>
    </source>
</evidence>
<dbReference type="InterPro" id="IPR029063">
    <property type="entry name" value="SAM-dependent_MTases_sf"/>
</dbReference>
<keyword evidence="1 5" id="KW-0489">Methyltransferase</keyword>
<keyword evidence="5" id="KW-0830">Ubiquinone</keyword>
<evidence type="ECO:0000256" key="3">
    <source>
        <dbReference type="ARBA" id="ARBA00022691"/>
    </source>
</evidence>
<dbReference type="Gene3D" id="3.40.50.150">
    <property type="entry name" value="Vaccinia Virus protein VP39"/>
    <property type="match status" value="1"/>
</dbReference>
<dbReference type="AlphaFoldDB" id="H5XED7"/>
<reference evidence="5 6" key="1">
    <citation type="submission" date="2011-11" db="EMBL/GenBank/DDBJ databases">
        <title>The Noncontiguous Finished sequence of Saccharomonospora cyanea NA-134.</title>
        <authorList>
            <consortium name="US DOE Joint Genome Institute"/>
            <person name="Lucas S."/>
            <person name="Han J."/>
            <person name="Lapidus A."/>
            <person name="Cheng J.-F."/>
            <person name="Goodwin L."/>
            <person name="Pitluck S."/>
            <person name="Peters L."/>
            <person name="Ovchinnikova G."/>
            <person name="Lu M."/>
            <person name="Detter J.C."/>
            <person name="Han C."/>
            <person name="Tapia R."/>
            <person name="Land M."/>
            <person name="Hauser L."/>
            <person name="Kyrpides N."/>
            <person name="Ivanova N."/>
            <person name="Pagani I."/>
            <person name="Brambilla E.-M."/>
            <person name="Klenk H.-P."/>
            <person name="Woyke T."/>
        </authorList>
    </citation>
    <scope>NUCLEOTIDE SEQUENCE [LARGE SCALE GENOMIC DNA]</scope>
    <source>
        <strain evidence="5 6">NA-134</strain>
    </source>
</reference>
<evidence type="ECO:0000313" key="5">
    <source>
        <dbReference type="EMBL" id="EHR61405.1"/>
    </source>
</evidence>
<keyword evidence="2" id="KW-0808">Transferase</keyword>
<evidence type="ECO:0000259" key="4">
    <source>
        <dbReference type="Pfam" id="PF13649"/>
    </source>
</evidence>
<evidence type="ECO:0000256" key="1">
    <source>
        <dbReference type="ARBA" id="ARBA00022603"/>
    </source>
</evidence>
<proteinExistence type="predicted"/>
<evidence type="ECO:0000313" key="6">
    <source>
        <dbReference type="Proteomes" id="UP000002791"/>
    </source>
</evidence>
<dbReference type="PANTHER" id="PTHR43464">
    <property type="entry name" value="METHYLTRANSFERASE"/>
    <property type="match status" value="1"/>
</dbReference>
<dbReference type="CDD" id="cd02440">
    <property type="entry name" value="AdoMet_MTases"/>
    <property type="match status" value="1"/>
</dbReference>
<sequence length="261" mass="27525">MSETDPPVIGDAFGAALARCWASGARPGAAFEIVERDDGYIGVTDMARYFGGRDSWPDLERAALTDVRGRILDVGCGAGRHAVPLRQDGHEVVGLDSSPLAVAITLERGAPAVSGTAQAVPAGIGRFDTILMLGGNLGLLADPETAVVTLTELARITAPGGQLLGTGMDPYRTEDPAHLAYHDRNRARGRPAGQLRMRVRHGRLATPWFDYLLAAADELTDLITSTPWTLNSIEEHGAGYALKLDLAAPTPAAVRPGPETS</sequence>
<dbReference type="HOGENOM" id="CLU_071501_1_0_11"/>
<accession>H5XED7</accession>
<protein>
    <submittedName>
        <fullName evidence="5">Methylase involved in ubiquinone/menaquinone biosynthesis</fullName>
    </submittedName>
</protein>
<dbReference type="eggNOG" id="COG2227">
    <property type="taxonomic scope" value="Bacteria"/>
</dbReference>
<dbReference type="Proteomes" id="UP000002791">
    <property type="component" value="Chromosome"/>
</dbReference>
<dbReference type="OrthoDB" id="5566900at2"/>